<keyword evidence="4" id="KW-1185">Reference proteome</keyword>
<dbReference type="VEuPathDB" id="FungiDB:SDRG_14367"/>
<evidence type="ECO:0000256" key="1">
    <source>
        <dbReference type="RuleBase" id="RU003860"/>
    </source>
</evidence>
<feature type="region of interest" description="Disordered" evidence="2">
    <location>
        <begin position="77"/>
        <end position="116"/>
    </location>
</feature>
<dbReference type="AlphaFoldDB" id="T0R6U7"/>
<protein>
    <recommendedName>
        <fullName evidence="5">Anaphase-promoting complex subunit 13</fullName>
    </recommendedName>
</protein>
<name>T0R6U7_SAPDV</name>
<dbReference type="OrthoDB" id="4983at2759"/>
<dbReference type="STRING" id="1156394.T0R6U7"/>
<evidence type="ECO:0008006" key="5">
    <source>
        <dbReference type="Google" id="ProtNLM"/>
    </source>
</evidence>
<dbReference type="InterPro" id="IPR036065">
    <property type="entry name" value="BolA-like_sf"/>
</dbReference>
<dbReference type="GO" id="GO:0005829">
    <property type="term" value="C:cytosol"/>
    <property type="evidence" value="ECO:0007669"/>
    <property type="project" value="TreeGrafter"/>
</dbReference>
<dbReference type="GO" id="GO:0051604">
    <property type="term" value="P:protein maturation"/>
    <property type="evidence" value="ECO:0007669"/>
    <property type="project" value="InterPro"/>
</dbReference>
<dbReference type="InterPro" id="IPR045115">
    <property type="entry name" value="BOL2"/>
</dbReference>
<comment type="similarity">
    <text evidence="1">Belongs to the BolA/IbaG family.</text>
</comment>
<dbReference type="GO" id="GO:0051537">
    <property type="term" value="F:2 iron, 2 sulfur cluster binding"/>
    <property type="evidence" value="ECO:0007669"/>
    <property type="project" value="InterPro"/>
</dbReference>
<proteinExistence type="inferred from homology"/>
<dbReference type="EMBL" id="JH767202">
    <property type="protein sequence ID" value="EQC27783.1"/>
    <property type="molecule type" value="Genomic_DNA"/>
</dbReference>
<dbReference type="Pfam" id="PF01722">
    <property type="entry name" value="BolA"/>
    <property type="match status" value="1"/>
</dbReference>
<dbReference type="SUPFAM" id="SSF82657">
    <property type="entry name" value="BolA-like"/>
    <property type="match status" value="1"/>
</dbReference>
<evidence type="ECO:0000313" key="3">
    <source>
        <dbReference type="EMBL" id="EQC27783.1"/>
    </source>
</evidence>
<dbReference type="Proteomes" id="UP000030762">
    <property type="component" value="Unassembled WGS sequence"/>
</dbReference>
<sequence length="212" mass="23572">MVTTAELSAKLEAALQVTYIQVEDNSDGCGTKFSVIVVSPLFQGMGLLQRQRAVNEALKEEMTSIHALQMKTWTPAQFEQKKAQQSGEHPRRQPRTQREGQWPPITPMAAPSPQDPARCMPLASDDAADCPPFAALDSKVVSVFRERMLLDVVDEAWMQDCLSDDEIEIPLGMDLNAEESGVPLMGPVLPGFRTERTERWNDLGLDLFGRES</sequence>
<dbReference type="RefSeq" id="XP_008618713.1">
    <property type="nucleotide sequence ID" value="XM_008620491.1"/>
</dbReference>
<dbReference type="InParanoid" id="T0R6U7"/>
<reference evidence="3 4" key="1">
    <citation type="submission" date="2012-04" db="EMBL/GenBank/DDBJ databases">
        <title>The Genome Sequence of Saprolegnia declina VS20.</title>
        <authorList>
            <consortium name="The Broad Institute Genome Sequencing Platform"/>
            <person name="Russ C."/>
            <person name="Nusbaum C."/>
            <person name="Tyler B."/>
            <person name="van West P."/>
            <person name="Dieguez-Uribeondo J."/>
            <person name="de Bruijn I."/>
            <person name="Tripathy S."/>
            <person name="Jiang R."/>
            <person name="Young S.K."/>
            <person name="Zeng Q."/>
            <person name="Gargeya S."/>
            <person name="Fitzgerald M."/>
            <person name="Haas B."/>
            <person name="Abouelleil A."/>
            <person name="Alvarado L."/>
            <person name="Arachchi H.M."/>
            <person name="Berlin A."/>
            <person name="Chapman S.B."/>
            <person name="Goldberg J."/>
            <person name="Griggs A."/>
            <person name="Gujja S."/>
            <person name="Hansen M."/>
            <person name="Howarth C."/>
            <person name="Imamovic A."/>
            <person name="Larimer J."/>
            <person name="McCowen C."/>
            <person name="Montmayeur A."/>
            <person name="Murphy C."/>
            <person name="Neiman D."/>
            <person name="Pearson M."/>
            <person name="Priest M."/>
            <person name="Roberts A."/>
            <person name="Saif S."/>
            <person name="Shea T."/>
            <person name="Sisk P."/>
            <person name="Sykes S."/>
            <person name="Wortman J."/>
            <person name="Nusbaum C."/>
            <person name="Birren B."/>
        </authorList>
    </citation>
    <scope>NUCLEOTIDE SEQUENCE [LARGE SCALE GENOMIC DNA]</scope>
    <source>
        <strain evidence="3 4">VS20</strain>
    </source>
</reference>
<dbReference type="eggNOG" id="KOG3348">
    <property type="taxonomic scope" value="Eukaryota"/>
</dbReference>
<feature type="compositionally biased region" description="Polar residues" evidence="2">
    <location>
        <begin position="77"/>
        <end position="87"/>
    </location>
</feature>
<gene>
    <name evidence="3" type="ORF">SDRG_14367</name>
</gene>
<accession>T0R6U7</accession>
<evidence type="ECO:0000256" key="2">
    <source>
        <dbReference type="SAM" id="MobiDB-lite"/>
    </source>
</evidence>
<dbReference type="GO" id="GO:0006879">
    <property type="term" value="P:intracellular iron ion homeostasis"/>
    <property type="evidence" value="ECO:0007669"/>
    <property type="project" value="InterPro"/>
</dbReference>
<dbReference type="Gene3D" id="3.10.20.90">
    <property type="entry name" value="Phosphatidylinositol 3-kinase Catalytic Subunit, Chain A, domain 1"/>
    <property type="match status" value="1"/>
</dbReference>
<dbReference type="PANTHER" id="PTHR12735">
    <property type="entry name" value="BOLA-LIKE PROTEIN-RELATED"/>
    <property type="match status" value="1"/>
</dbReference>
<organism evidence="3 4">
    <name type="scientific">Saprolegnia diclina (strain VS20)</name>
    <dbReference type="NCBI Taxonomy" id="1156394"/>
    <lineage>
        <taxon>Eukaryota</taxon>
        <taxon>Sar</taxon>
        <taxon>Stramenopiles</taxon>
        <taxon>Oomycota</taxon>
        <taxon>Saprolegniomycetes</taxon>
        <taxon>Saprolegniales</taxon>
        <taxon>Saprolegniaceae</taxon>
        <taxon>Saprolegnia</taxon>
    </lineage>
</organism>
<dbReference type="PANTHER" id="PTHR12735:SF27">
    <property type="entry name" value="BOLA-LIKE PROTEIN 2"/>
    <property type="match status" value="1"/>
</dbReference>
<dbReference type="GO" id="GO:0005634">
    <property type="term" value="C:nucleus"/>
    <property type="evidence" value="ECO:0007669"/>
    <property type="project" value="TreeGrafter"/>
</dbReference>
<dbReference type="GeneID" id="19955094"/>
<dbReference type="InterPro" id="IPR002634">
    <property type="entry name" value="BolA"/>
</dbReference>
<evidence type="ECO:0000313" key="4">
    <source>
        <dbReference type="Proteomes" id="UP000030762"/>
    </source>
</evidence>